<evidence type="ECO:0000256" key="1">
    <source>
        <dbReference type="ARBA" id="ARBA00023002"/>
    </source>
</evidence>
<dbReference type="PANTHER" id="PTHR43205">
    <property type="entry name" value="PROSTAGLANDIN REDUCTASE"/>
    <property type="match status" value="1"/>
</dbReference>
<reference evidence="3" key="2">
    <citation type="submission" date="2020-09" db="EMBL/GenBank/DDBJ databases">
        <authorList>
            <person name="Sun Q."/>
            <person name="Ohkuma M."/>
        </authorList>
    </citation>
    <scope>NUCLEOTIDE SEQUENCE</scope>
    <source>
        <strain evidence="3">JCM 3172</strain>
    </source>
</reference>
<dbReference type="InterPro" id="IPR013149">
    <property type="entry name" value="ADH-like_C"/>
</dbReference>
<dbReference type="Gene3D" id="3.90.180.10">
    <property type="entry name" value="Medium-chain alcohol dehydrogenases, catalytic domain"/>
    <property type="match status" value="1"/>
</dbReference>
<evidence type="ECO:0000259" key="2">
    <source>
        <dbReference type="SMART" id="SM00829"/>
    </source>
</evidence>
<dbReference type="InterPro" id="IPR020843">
    <property type="entry name" value="ER"/>
</dbReference>
<dbReference type="GO" id="GO:0016628">
    <property type="term" value="F:oxidoreductase activity, acting on the CH-CH group of donors, NAD or NADP as acceptor"/>
    <property type="evidence" value="ECO:0007669"/>
    <property type="project" value="InterPro"/>
</dbReference>
<keyword evidence="1" id="KW-0560">Oxidoreductase</keyword>
<dbReference type="Pfam" id="PF00107">
    <property type="entry name" value="ADH_zinc_N"/>
    <property type="match status" value="1"/>
</dbReference>
<dbReference type="InterPro" id="IPR036291">
    <property type="entry name" value="NAD(P)-bd_dom_sf"/>
</dbReference>
<organism evidence="3 4">
    <name type="scientific">Streptomyces purpureus</name>
    <dbReference type="NCBI Taxonomy" id="1951"/>
    <lineage>
        <taxon>Bacteria</taxon>
        <taxon>Bacillati</taxon>
        <taxon>Actinomycetota</taxon>
        <taxon>Actinomycetes</taxon>
        <taxon>Kitasatosporales</taxon>
        <taxon>Streptomycetaceae</taxon>
        <taxon>Streptomyces</taxon>
    </lineage>
</organism>
<dbReference type="PANTHER" id="PTHR43205:SF7">
    <property type="entry name" value="PROSTAGLANDIN REDUCTASE 1"/>
    <property type="match status" value="1"/>
</dbReference>
<protein>
    <submittedName>
        <fullName evidence="3">NADP-dependent oxidoreductase</fullName>
    </submittedName>
</protein>
<sequence length="360" mass="38200">MRNIHGWDGSIDAAYCPVGAALPTVVIMTKQTSLTVHQTARPNGFPTAGNFTFVEAPVPSPGPGTALVENLYWSVDPYHREMMDGDFALHAPLEGRTLGRVVASRDPGLREGDLVLHREGWRTHSLVTAAASRRLTEHPGVPLSAYLSVLGGTGLSAYVGLTRIAKLQPGEDLFISAAAGGVGTAAGRFARLLGAGRMVGSAGSARKVAHLVERVGFDAAFDYHDGPVGELLAKAAPDGVDVVLDGVGGDHLEAAIGAAREHGRIAWVGAVAQYHSLDTPPPAPRNLFTMVDKSIRLEGFLVRNHRDAQEELEDFAVPHIRDGRLPLDETVVTGFEHIVAAFLGMLRGENTGKMLVARPS</sequence>
<evidence type="ECO:0000313" key="3">
    <source>
        <dbReference type="EMBL" id="GGT49067.1"/>
    </source>
</evidence>
<dbReference type="SUPFAM" id="SSF50129">
    <property type="entry name" value="GroES-like"/>
    <property type="match status" value="1"/>
</dbReference>
<name>A0A918HA53_9ACTN</name>
<dbReference type="InterPro" id="IPR045010">
    <property type="entry name" value="MDR_fam"/>
</dbReference>
<dbReference type="EMBL" id="BMQQ01000021">
    <property type="protein sequence ID" value="GGT49067.1"/>
    <property type="molecule type" value="Genomic_DNA"/>
</dbReference>
<feature type="domain" description="Enoyl reductase (ER)" evidence="2">
    <location>
        <begin position="49"/>
        <end position="356"/>
    </location>
</feature>
<dbReference type="InterPro" id="IPR011032">
    <property type="entry name" value="GroES-like_sf"/>
</dbReference>
<evidence type="ECO:0000313" key="4">
    <source>
        <dbReference type="Proteomes" id="UP000619486"/>
    </source>
</evidence>
<dbReference type="Proteomes" id="UP000619486">
    <property type="component" value="Unassembled WGS sequence"/>
</dbReference>
<reference evidence="3" key="1">
    <citation type="journal article" date="2014" name="Int. J. Syst. Evol. Microbiol.">
        <title>Complete genome sequence of Corynebacterium casei LMG S-19264T (=DSM 44701T), isolated from a smear-ripened cheese.</title>
        <authorList>
            <consortium name="US DOE Joint Genome Institute (JGI-PGF)"/>
            <person name="Walter F."/>
            <person name="Albersmeier A."/>
            <person name="Kalinowski J."/>
            <person name="Ruckert C."/>
        </authorList>
    </citation>
    <scope>NUCLEOTIDE SEQUENCE</scope>
    <source>
        <strain evidence="3">JCM 3172</strain>
    </source>
</reference>
<dbReference type="CDD" id="cd05288">
    <property type="entry name" value="PGDH"/>
    <property type="match status" value="1"/>
</dbReference>
<dbReference type="SUPFAM" id="SSF51735">
    <property type="entry name" value="NAD(P)-binding Rossmann-fold domains"/>
    <property type="match status" value="1"/>
</dbReference>
<keyword evidence="4" id="KW-1185">Reference proteome</keyword>
<comment type="caution">
    <text evidence="3">The sequence shown here is derived from an EMBL/GenBank/DDBJ whole genome shotgun (WGS) entry which is preliminary data.</text>
</comment>
<dbReference type="InterPro" id="IPR041694">
    <property type="entry name" value="ADH_N_2"/>
</dbReference>
<dbReference type="AlphaFoldDB" id="A0A918HA53"/>
<dbReference type="Gene3D" id="3.40.50.720">
    <property type="entry name" value="NAD(P)-binding Rossmann-like Domain"/>
    <property type="match status" value="1"/>
</dbReference>
<gene>
    <name evidence="3" type="ORF">GCM10014713_49130</name>
</gene>
<dbReference type="SMART" id="SM00829">
    <property type="entry name" value="PKS_ER"/>
    <property type="match status" value="1"/>
</dbReference>
<dbReference type="Pfam" id="PF16884">
    <property type="entry name" value="ADH_N_2"/>
    <property type="match status" value="1"/>
</dbReference>
<proteinExistence type="predicted"/>
<accession>A0A918HA53</accession>